<evidence type="ECO:0000313" key="2">
    <source>
        <dbReference type="Proteomes" id="UP001176432"/>
    </source>
</evidence>
<evidence type="ECO:0000313" key="1">
    <source>
        <dbReference type="EMBL" id="MDO7921069.1"/>
    </source>
</evidence>
<name>A0AAW7ZMF1_ENTAS</name>
<accession>A0AAW7ZMF1</accession>
<protein>
    <recommendedName>
        <fullName evidence="3">Uracil-DNA glycosylase-like domain-containing protein</fullName>
    </recommendedName>
</protein>
<organism evidence="1 2">
    <name type="scientific">Enterobacter asburiae</name>
    <dbReference type="NCBI Taxonomy" id="61645"/>
    <lineage>
        <taxon>Bacteria</taxon>
        <taxon>Pseudomonadati</taxon>
        <taxon>Pseudomonadota</taxon>
        <taxon>Gammaproteobacteria</taxon>
        <taxon>Enterobacterales</taxon>
        <taxon>Enterobacteriaceae</taxon>
        <taxon>Enterobacter</taxon>
        <taxon>Enterobacter cloacae complex</taxon>
    </lineage>
</organism>
<proteinExistence type="predicted"/>
<dbReference type="Proteomes" id="UP001176432">
    <property type="component" value="Unassembled WGS sequence"/>
</dbReference>
<sequence>MLGVNFHPFVGEKYYNSRYGARVMVLGESHYGDGIDSAPDFTQYVIQEHAVKPGLPFFTKLTNVLRGSVDCPTEEERIETWKHVAFYNYVQEFVGESARIAPTTAMWKASYAPFLEVVRELEPNVIVVLGSRLWDNVPNLPPEYPTEWCSIIHPSSRMAYEPSMAALAESLRKVGGVYPRRETAAL</sequence>
<dbReference type="EMBL" id="JAUPXB010000001">
    <property type="protein sequence ID" value="MDO7921069.1"/>
    <property type="molecule type" value="Genomic_DNA"/>
</dbReference>
<comment type="caution">
    <text evidence="1">The sequence shown here is derived from an EMBL/GenBank/DDBJ whole genome shotgun (WGS) entry which is preliminary data.</text>
</comment>
<dbReference type="AlphaFoldDB" id="A0AAW7ZMF1"/>
<evidence type="ECO:0008006" key="3">
    <source>
        <dbReference type="Google" id="ProtNLM"/>
    </source>
</evidence>
<reference evidence="1" key="1">
    <citation type="submission" date="2023-07" db="EMBL/GenBank/DDBJ databases">
        <title>Isolates cultured from stool samples of acute diarrhea patients.</title>
        <authorList>
            <person name="Jiang S."/>
        </authorList>
    </citation>
    <scope>NUCLEOTIDE SEQUENCE</scope>
    <source>
        <strain evidence="1">L4424</strain>
    </source>
</reference>
<dbReference type="RefSeq" id="WP_039262786.1">
    <property type="nucleotide sequence ID" value="NZ_CP083834.1"/>
</dbReference>
<gene>
    <name evidence="1" type="ORF">Q5934_05905</name>
</gene>